<dbReference type="SUPFAM" id="SSF47144">
    <property type="entry name" value="HSC20 (HSCB), C-terminal oligomerisation domain"/>
    <property type="match status" value="1"/>
</dbReference>
<dbReference type="Gene3D" id="1.20.1280.20">
    <property type="entry name" value="HscB, C-terminal domain"/>
    <property type="match status" value="1"/>
</dbReference>
<evidence type="ECO:0000259" key="3">
    <source>
        <dbReference type="PROSITE" id="PS50076"/>
    </source>
</evidence>
<dbReference type="InterPro" id="IPR036386">
    <property type="entry name" value="HscB_C_sf"/>
</dbReference>
<evidence type="ECO:0000313" key="6">
    <source>
        <dbReference type="Proteomes" id="UP000094020"/>
    </source>
</evidence>
<accession>A0A1B9I0P0</accession>
<keyword evidence="2" id="KW-0143">Chaperone</keyword>
<reference evidence="5" key="2">
    <citation type="submission" date="2013-07" db="EMBL/GenBank/DDBJ databases">
        <authorList>
            <consortium name="The Broad Institute Genome Sequencing Platform"/>
            <person name="Cuomo C."/>
            <person name="Litvintseva A."/>
            <person name="Chen Y."/>
            <person name="Heitman J."/>
            <person name="Sun S."/>
            <person name="Springer D."/>
            <person name="Dromer F."/>
            <person name="Young S.K."/>
            <person name="Zeng Q."/>
            <person name="Gargeya S."/>
            <person name="Fitzgerald M."/>
            <person name="Abouelleil A."/>
            <person name="Alvarado L."/>
            <person name="Berlin A.M."/>
            <person name="Chapman S.B."/>
            <person name="Dewar J."/>
            <person name="Goldberg J."/>
            <person name="Griggs A."/>
            <person name="Gujja S."/>
            <person name="Hansen M."/>
            <person name="Howarth C."/>
            <person name="Imamovic A."/>
            <person name="Larimer J."/>
            <person name="McCowan C."/>
            <person name="Murphy C."/>
            <person name="Pearson M."/>
            <person name="Priest M."/>
            <person name="Roberts A."/>
            <person name="Saif S."/>
            <person name="Shea T."/>
            <person name="Sykes S."/>
            <person name="Wortman J."/>
            <person name="Nusbaum C."/>
            <person name="Birren B."/>
        </authorList>
    </citation>
    <scope>NUCLEOTIDE SEQUENCE</scope>
    <source>
        <strain evidence="5">CBS 10737</strain>
    </source>
</reference>
<evidence type="ECO:0000256" key="1">
    <source>
        <dbReference type="ARBA" id="ARBA00010476"/>
    </source>
</evidence>
<name>A0A1B9I0P0_9TREE</name>
<sequence length="264" mass="30162">MMNKISLPSSSIRRLPLSPLRILSIDKSQHIRKYHSTSPPAPPNQLCSSCSKSIPLPLTPCPECSNLLPLPTNLSYHSLLYLSSPIINSESNENPKKIFDIPKELSHLPSNGFGLDKIDLRSKWLRRQRELHPDKFISKGEKIINLARDLSGRVNEAYNVLGDELKRTEYLLSINEKSTEETDKLDDPMILAEILEAREELEEANTFEEIERIRTVNHEKVEYMIKQLHSAFSETPPNLDLAKELAVQLRYWRGLENAAKEKAV</sequence>
<dbReference type="PANTHER" id="PTHR14021:SF15">
    <property type="entry name" value="IRON-SULFUR CLUSTER CO-CHAPERONE PROTEIN HSCB"/>
    <property type="match status" value="1"/>
</dbReference>
<dbReference type="STRING" id="1296096.A0A1B9I0P0"/>
<comment type="similarity">
    <text evidence="1">Belongs to the HscB family.</text>
</comment>
<dbReference type="GO" id="GO:0001671">
    <property type="term" value="F:ATPase activator activity"/>
    <property type="evidence" value="ECO:0007669"/>
    <property type="project" value="InterPro"/>
</dbReference>
<dbReference type="PROSITE" id="PS50076">
    <property type="entry name" value="DNAJ_2"/>
    <property type="match status" value="1"/>
</dbReference>
<proteinExistence type="inferred from homology"/>
<dbReference type="GO" id="GO:0044571">
    <property type="term" value="P:[2Fe-2S] cluster assembly"/>
    <property type="evidence" value="ECO:0007669"/>
    <property type="project" value="InterPro"/>
</dbReference>
<reference evidence="5" key="4">
    <citation type="submission" date="2024-02" db="EMBL/GenBank/DDBJ databases">
        <title>Comparative genomics of Cryptococcus and Kwoniella reveals pathogenesis evolution and contrasting modes of karyotype evolution via chromosome fusion or intercentromeric recombination.</title>
        <authorList>
            <person name="Coelho M.A."/>
            <person name="David-Palma M."/>
            <person name="Shea T."/>
            <person name="Bowers K."/>
            <person name="McGinley-Smith S."/>
            <person name="Mohammad A.W."/>
            <person name="Gnirke A."/>
            <person name="Yurkov A.M."/>
            <person name="Nowrousian M."/>
            <person name="Sun S."/>
            <person name="Cuomo C.A."/>
            <person name="Heitman J."/>
        </authorList>
    </citation>
    <scope>NUCLEOTIDE SEQUENCE</scope>
    <source>
        <strain evidence="5">CBS 10737</strain>
    </source>
</reference>
<dbReference type="SUPFAM" id="SSF46565">
    <property type="entry name" value="Chaperone J-domain"/>
    <property type="match status" value="1"/>
</dbReference>
<reference evidence="4" key="3">
    <citation type="submission" date="2016-07" db="EMBL/GenBank/DDBJ databases">
        <title>Evolution of pathogenesis and genome organization in the Tremellales.</title>
        <authorList>
            <person name="Cuomo C."/>
            <person name="Litvintseva A."/>
            <person name="Heitman J."/>
            <person name="Chen Y."/>
            <person name="Sun S."/>
            <person name="Springer D."/>
            <person name="Dromer F."/>
            <person name="Young S."/>
            <person name="Zeng Q."/>
            <person name="Chapman S."/>
            <person name="Gujja S."/>
            <person name="Saif S."/>
            <person name="Birren B."/>
        </authorList>
    </citation>
    <scope>NUCLEOTIDE SEQUENCE</scope>
    <source>
        <strain evidence="4">CBS 10737</strain>
    </source>
</reference>
<dbReference type="InterPro" id="IPR001623">
    <property type="entry name" value="DnaJ_domain"/>
</dbReference>
<dbReference type="NCBIfam" id="TIGR00714">
    <property type="entry name" value="hscB"/>
    <property type="match status" value="1"/>
</dbReference>
<dbReference type="GO" id="GO:0051259">
    <property type="term" value="P:protein complex oligomerization"/>
    <property type="evidence" value="ECO:0007669"/>
    <property type="project" value="InterPro"/>
</dbReference>
<dbReference type="EMBL" id="CP144526">
    <property type="protein sequence ID" value="WWC72017.1"/>
    <property type="molecule type" value="Genomic_DNA"/>
</dbReference>
<dbReference type="EMBL" id="KI894012">
    <property type="protein sequence ID" value="OCF49112.1"/>
    <property type="molecule type" value="Genomic_DNA"/>
</dbReference>
<reference evidence="4" key="1">
    <citation type="submission" date="2013-07" db="EMBL/GenBank/DDBJ databases">
        <title>The Genome Sequence of Cryptococcus pinus CBS10737.</title>
        <authorList>
            <consortium name="The Broad Institute Genome Sequencing Platform"/>
            <person name="Cuomo C."/>
            <person name="Litvintseva A."/>
            <person name="Chen Y."/>
            <person name="Heitman J."/>
            <person name="Sun S."/>
            <person name="Springer D."/>
            <person name="Dromer F."/>
            <person name="Young S.K."/>
            <person name="Zeng Q."/>
            <person name="Gargeya S."/>
            <person name="Fitzgerald M."/>
            <person name="Abouelleil A."/>
            <person name="Alvarado L."/>
            <person name="Berlin A.M."/>
            <person name="Chapman S.B."/>
            <person name="Dewar J."/>
            <person name="Goldberg J."/>
            <person name="Griggs A."/>
            <person name="Gujja S."/>
            <person name="Hansen M."/>
            <person name="Howarth C."/>
            <person name="Imamovic A."/>
            <person name="Larimer J."/>
            <person name="McCowan C."/>
            <person name="Murphy C."/>
            <person name="Pearson M."/>
            <person name="Priest M."/>
            <person name="Roberts A."/>
            <person name="Saif S."/>
            <person name="Shea T."/>
            <person name="Sykes S."/>
            <person name="Wortman J."/>
            <person name="Nusbaum C."/>
            <person name="Birren B."/>
        </authorList>
    </citation>
    <scope>NUCLEOTIDE SEQUENCE [LARGE SCALE GENOMIC DNA]</scope>
    <source>
        <strain evidence="4">CBS 10737</strain>
    </source>
</reference>
<dbReference type="AlphaFoldDB" id="A0A1B9I0P0"/>
<dbReference type="Pfam" id="PF07743">
    <property type="entry name" value="HSCB_C"/>
    <property type="match status" value="1"/>
</dbReference>
<dbReference type="GO" id="GO:0005739">
    <property type="term" value="C:mitochondrion"/>
    <property type="evidence" value="ECO:0007669"/>
    <property type="project" value="TreeGrafter"/>
</dbReference>
<dbReference type="Proteomes" id="UP000094020">
    <property type="component" value="Chromosome 8"/>
</dbReference>
<gene>
    <name evidence="4" type="ORF">I206_04799</name>
    <name evidence="5" type="ORF">I206_105976</name>
</gene>
<dbReference type="PANTHER" id="PTHR14021">
    <property type="entry name" value="IRON-SULFUR CLUSTER CO-CHAPERONE PROTEIN HSCB"/>
    <property type="match status" value="1"/>
</dbReference>
<keyword evidence="6" id="KW-1185">Reference proteome</keyword>
<dbReference type="InterPro" id="IPR036869">
    <property type="entry name" value="J_dom_sf"/>
</dbReference>
<dbReference type="SMART" id="SM00271">
    <property type="entry name" value="DnaJ"/>
    <property type="match status" value="1"/>
</dbReference>
<dbReference type="InterPro" id="IPR009073">
    <property type="entry name" value="HscB_oligo_C"/>
</dbReference>
<dbReference type="RefSeq" id="XP_019010331.1">
    <property type="nucleotide sequence ID" value="XM_019156529.1"/>
</dbReference>
<dbReference type="KEGG" id="kpin:30173168"/>
<dbReference type="OrthoDB" id="448954at2759"/>
<dbReference type="GeneID" id="30173168"/>
<evidence type="ECO:0000313" key="5">
    <source>
        <dbReference type="EMBL" id="WWC72017.1"/>
    </source>
</evidence>
<dbReference type="InterPro" id="IPR004640">
    <property type="entry name" value="HscB"/>
</dbReference>
<feature type="domain" description="J" evidence="3">
    <location>
        <begin position="94"/>
        <end position="174"/>
    </location>
</feature>
<dbReference type="Gene3D" id="1.10.287.110">
    <property type="entry name" value="DnaJ domain"/>
    <property type="match status" value="1"/>
</dbReference>
<evidence type="ECO:0000313" key="4">
    <source>
        <dbReference type="EMBL" id="OCF49112.1"/>
    </source>
</evidence>
<dbReference type="GO" id="GO:0051087">
    <property type="term" value="F:protein-folding chaperone binding"/>
    <property type="evidence" value="ECO:0007669"/>
    <property type="project" value="InterPro"/>
</dbReference>
<protein>
    <submittedName>
        <fullName evidence="4">Fe-S protein assembly co-chaperone HscB</fullName>
    </submittedName>
</protein>
<organism evidence="4">
    <name type="scientific">Kwoniella pini CBS 10737</name>
    <dbReference type="NCBI Taxonomy" id="1296096"/>
    <lineage>
        <taxon>Eukaryota</taxon>
        <taxon>Fungi</taxon>
        <taxon>Dikarya</taxon>
        <taxon>Basidiomycota</taxon>
        <taxon>Agaricomycotina</taxon>
        <taxon>Tremellomycetes</taxon>
        <taxon>Tremellales</taxon>
        <taxon>Cryptococcaceae</taxon>
        <taxon>Kwoniella</taxon>
    </lineage>
</organism>
<evidence type="ECO:0000256" key="2">
    <source>
        <dbReference type="ARBA" id="ARBA00023186"/>
    </source>
</evidence>